<dbReference type="PANTHER" id="PTHR11616">
    <property type="entry name" value="SODIUM/CHLORIDE DEPENDENT TRANSPORTER"/>
    <property type="match status" value="1"/>
</dbReference>
<feature type="transmembrane region" description="Helical" evidence="10">
    <location>
        <begin position="104"/>
        <end position="132"/>
    </location>
</feature>
<dbReference type="GO" id="GO:0015375">
    <property type="term" value="F:glycine:sodium symporter activity"/>
    <property type="evidence" value="ECO:0007669"/>
    <property type="project" value="TreeGrafter"/>
</dbReference>
<dbReference type="PROSITE" id="PS50267">
    <property type="entry name" value="NA_NEUROTRAN_SYMP_3"/>
    <property type="match status" value="1"/>
</dbReference>
<keyword evidence="3 8" id="KW-0812">Transmembrane</keyword>
<reference evidence="11 13" key="2">
    <citation type="journal article" date="2013" name="Nature">
        <title>Insights into bilaterian evolution from three spiralian genomes.</title>
        <authorList>
            <person name="Simakov O."/>
            <person name="Marletaz F."/>
            <person name="Cho S.J."/>
            <person name="Edsinger-Gonzales E."/>
            <person name="Havlak P."/>
            <person name="Hellsten U."/>
            <person name="Kuo D.H."/>
            <person name="Larsson T."/>
            <person name="Lv J."/>
            <person name="Arendt D."/>
            <person name="Savage R."/>
            <person name="Osoegawa K."/>
            <person name="de Jong P."/>
            <person name="Grimwood J."/>
            <person name="Chapman J.A."/>
            <person name="Shapiro H."/>
            <person name="Aerts A."/>
            <person name="Otillar R.P."/>
            <person name="Terry A.Y."/>
            <person name="Boore J.L."/>
            <person name="Grigoriev I.V."/>
            <person name="Lindberg D.R."/>
            <person name="Seaver E.C."/>
            <person name="Weisblat D.A."/>
            <person name="Putnam N.H."/>
            <person name="Rokhsar D.S."/>
        </authorList>
    </citation>
    <scope>NUCLEOTIDE SEQUENCE</scope>
    <source>
        <strain evidence="11 13">I ESC-2004</strain>
    </source>
</reference>
<dbReference type="PRINTS" id="PR00176">
    <property type="entry name" value="NANEUSMPORT"/>
</dbReference>
<feature type="transmembrane region" description="Helical" evidence="10">
    <location>
        <begin position="480"/>
        <end position="499"/>
    </location>
</feature>
<proteinExistence type="inferred from homology"/>
<dbReference type="GO" id="GO:0005886">
    <property type="term" value="C:plasma membrane"/>
    <property type="evidence" value="ECO:0007669"/>
    <property type="project" value="TreeGrafter"/>
</dbReference>
<feature type="transmembrane region" description="Helical" evidence="10">
    <location>
        <begin position="551"/>
        <end position="576"/>
    </location>
</feature>
<feature type="transmembrane region" description="Helical" evidence="10">
    <location>
        <begin position="309"/>
        <end position="330"/>
    </location>
</feature>
<feature type="transmembrane region" description="Helical" evidence="10">
    <location>
        <begin position="30"/>
        <end position="49"/>
    </location>
</feature>
<dbReference type="InterPro" id="IPR037272">
    <property type="entry name" value="SNS_sf"/>
</dbReference>
<keyword evidence="2 8" id="KW-0813">Transport</keyword>
<evidence type="ECO:0000256" key="4">
    <source>
        <dbReference type="ARBA" id="ARBA00022989"/>
    </source>
</evidence>
<evidence type="ECO:0000256" key="1">
    <source>
        <dbReference type="ARBA" id="ARBA00004141"/>
    </source>
</evidence>
<keyword evidence="4 10" id="KW-1133">Transmembrane helix</keyword>
<dbReference type="PANTHER" id="PTHR11616:SF240">
    <property type="entry name" value="BLOATED TUBULES, ISOFORM B-RELATED"/>
    <property type="match status" value="1"/>
</dbReference>
<feature type="binding site" evidence="6">
    <location>
        <position position="40"/>
    </location>
    <ligand>
        <name>Na(+)</name>
        <dbReference type="ChEBI" id="CHEBI:29101"/>
        <label>1</label>
    </ligand>
</feature>
<dbReference type="HOGENOM" id="CLU_006855_9_5_1"/>
<keyword evidence="7" id="KW-1015">Disulfide bond</keyword>
<feature type="transmembrane region" description="Helical" evidence="10">
    <location>
        <begin position="61"/>
        <end position="83"/>
    </location>
</feature>
<evidence type="ECO:0000313" key="11">
    <source>
        <dbReference type="EMBL" id="ELU09479.1"/>
    </source>
</evidence>
<feature type="binding site" evidence="6">
    <location>
        <position position="413"/>
    </location>
    <ligand>
        <name>Na(+)</name>
        <dbReference type="ChEBI" id="CHEBI:29101"/>
        <label>1</label>
    </ligand>
</feature>
<evidence type="ECO:0000256" key="9">
    <source>
        <dbReference type="SAM" id="MobiDB-lite"/>
    </source>
</evidence>
<feature type="binding site" evidence="6">
    <location>
        <position position="316"/>
    </location>
    <ligand>
        <name>Na(+)</name>
        <dbReference type="ChEBI" id="CHEBI:29101"/>
        <label>1</label>
    </ligand>
</feature>
<evidence type="ECO:0000256" key="8">
    <source>
        <dbReference type="RuleBase" id="RU003732"/>
    </source>
</evidence>
<dbReference type="PROSITE" id="PS00610">
    <property type="entry name" value="NA_NEUROTRAN_SYMP_1"/>
    <property type="match status" value="1"/>
</dbReference>
<feature type="disulfide bond" evidence="7">
    <location>
        <begin position="143"/>
        <end position="152"/>
    </location>
</feature>
<dbReference type="EMBL" id="AMQN01000990">
    <property type="status" value="NOT_ANNOTATED_CDS"/>
    <property type="molecule type" value="Genomic_DNA"/>
</dbReference>
<evidence type="ECO:0000256" key="10">
    <source>
        <dbReference type="SAM" id="Phobius"/>
    </source>
</evidence>
<keyword evidence="6" id="KW-0479">Metal-binding</keyword>
<dbReference type="AlphaFoldDB" id="R7USJ1"/>
<dbReference type="Proteomes" id="UP000014760">
    <property type="component" value="Unassembled WGS sequence"/>
</dbReference>
<feature type="transmembrane region" description="Helical" evidence="10">
    <location>
        <begin position="262"/>
        <end position="281"/>
    </location>
</feature>
<dbReference type="Pfam" id="PF00209">
    <property type="entry name" value="SNF"/>
    <property type="match status" value="1"/>
</dbReference>
<feature type="region of interest" description="Disordered" evidence="9">
    <location>
        <begin position="1"/>
        <end position="20"/>
    </location>
</feature>
<protein>
    <recommendedName>
        <fullName evidence="8">Transporter</fullName>
    </recommendedName>
</protein>
<name>R7USJ1_CAPTE</name>
<keyword evidence="5 10" id="KW-0472">Membrane</keyword>
<keyword evidence="8" id="KW-0769">Symport</keyword>
<comment type="subcellular location">
    <subcellularLocation>
        <location evidence="1">Membrane</location>
        <topology evidence="1">Multi-pass membrane protein</topology>
    </subcellularLocation>
</comment>
<dbReference type="EnsemblMetazoa" id="CapteT115714">
    <property type="protein sequence ID" value="CapteP115714"/>
    <property type="gene ID" value="CapteG115714"/>
</dbReference>
<feature type="compositionally biased region" description="Basic and acidic residues" evidence="9">
    <location>
        <begin position="8"/>
        <end position="20"/>
    </location>
</feature>
<accession>R7USJ1</accession>
<feature type="transmembrane region" description="Helical" evidence="10">
    <location>
        <begin position="342"/>
        <end position="367"/>
    </location>
</feature>
<keyword evidence="6" id="KW-0915">Sodium</keyword>
<dbReference type="OMA" id="IMVAYIY"/>
<feature type="transmembrane region" description="Helical" evidence="10">
    <location>
        <begin position="444"/>
        <end position="468"/>
    </location>
</feature>
<feature type="transmembrane region" description="Helical" evidence="10">
    <location>
        <begin position="231"/>
        <end position="250"/>
    </location>
</feature>
<sequence length="627" mass="69762">MLQKRGSKSSDNKEGAIEDNHDRDTWSSKLDFVMSALSFAVGMGNIWRFPYLAYRNGGGAFLIPYLLMVVLAGFPVMFMELAFGQFGSLGVVSIWRAVPLFQGIGWCMFSISFISCIYYNMLIAYSFFYLFASFTSEVPWSSCNNDWNTPGCGGIFDLVAQRNCSLSNGTWFNGTCYQNRSLPSVAYTILNTTLNASSVDLSKLKPRSSADEYFHFNMLDISGGISDLGGVRWQLALCLLLCWVTVFVCLSKGIKSSGKVSYITSVFPYIILVILLVRGLTLEGSTEGILYYLTPDFSRLASAKVWGDAAVQVFFSMSTCWGGLITLASYNKFHNNCLRDSLVVSFGDCLTSIFGGVVIFAIIGFMAHELGVPVDEVATQGAGLAFIVYPSVVSRLPISPLWAILFMLMLVNLGIGTQFTLVTTTHTTLMDVFSRHLRRGRRPLLLLLAICMFSFLVGLIITTQGGMYVLQLMDTYAPSYALLVGGLCELLALGWIYGIDRFMKDIEQMLGKKPSIFFKVIWRYVTPLLIVGILLFTFIDYQPSSYGDYEYPIYAEVIGFFIVAFEIGMIPGVAIYQIYCSDVKGSLITKIKHLCRPADNWGPAFERKQKKQNLIDMALESKEPLNA</sequence>
<evidence type="ECO:0000313" key="12">
    <source>
        <dbReference type="EnsemblMetazoa" id="CapteP115714"/>
    </source>
</evidence>
<dbReference type="EMBL" id="KB298217">
    <property type="protein sequence ID" value="ELU09479.1"/>
    <property type="molecule type" value="Genomic_DNA"/>
</dbReference>
<keyword evidence="13" id="KW-1185">Reference proteome</keyword>
<gene>
    <name evidence="11" type="ORF">CAPTEDRAFT_115714</name>
</gene>
<evidence type="ECO:0000256" key="6">
    <source>
        <dbReference type="PIRSR" id="PIRSR600175-1"/>
    </source>
</evidence>
<feature type="binding site" evidence="6">
    <location>
        <position position="45"/>
    </location>
    <ligand>
        <name>Na(+)</name>
        <dbReference type="ChEBI" id="CHEBI:29101"/>
        <label>1</label>
    </ligand>
</feature>
<evidence type="ECO:0000256" key="5">
    <source>
        <dbReference type="ARBA" id="ARBA00023136"/>
    </source>
</evidence>
<evidence type="ECO:0000256" key="2">
    <source>
        <dbReference type="ARBA" id="ARBA00022448"/>
    </source>
</evidence>
<dbReference type="STRING" id="283909.R7USJ1"/>
<dbReference type="SUPFAM" id="SSF161070">
    <property type="entry name" value="SNF-like"/>
    <property type="match status" value="1"/>
</dbReference>
<organism evidence="11">
    <name type="scientific">Capitella teleta</name>
    <name type="common">Polychaete worm</name>
    <dbReference type="NCBI Taxonomy" id="283909"/>
    <lineage>
        <taxon>Eukaryota</taxon>
        <taxon>Metazoa</taxon>
        <taxon>Spiralia</taxon>
        <taxon>Lophotrochozoa</taxon>
        <taxon>Annelida</taxon>
        <taxon>Polychaeta</taxon>
        <taxon>Sedentaria</taxon>
        <taxon>Scolecida</taxon>
        <taxon>Capitellidae</taxon>
        <taxon>Capitella</taxon>
    </lineage>
</organism>
<evidence type="ECO:0000256" key="7">
    <source>
        <dbReference type="PIRSR" id="PIRSR600175-2"/>
    </source>
</evidence>
<dbReference type="PROSITE" id="PS00754">
    <property type="entry name" value="NA_NEUROTRAN_SYMP_2"/>
    <property type="match status" value="1"/>
</dbReference>
<evidence type="ECO:0000313" key="13">
    <source>
        <dbReference type="Proteomes" id="UP000014760"/>
    </source>
</evidence>
<feature type="transmembrane region" description="Helical" evidence="10">
    <location>
        <begin position="401"/>
        <end position="423"/>
    </location>
</feature>
<feature type="transmembrane region" description="Helical" evidence="10">
    <location>
        <begin position="520"/>
        <end position="539"/>
    </location>
</feature>
<comment type="similarity">
    <text evidence="8">Belongs to the sodium:neurotransmitter symporter (SNF) (TC 2.A.22) family.</text>
</comment>
<dbReference type="GO" id="GO:0046872">
    <property type="term" value="F:metal ion binding"/>
    <property type="evidence" value="ECO:0007669"/>
    <property type="project" value="UniProtKB-KW"/>
</dbReference>
<reference evidence="12" key="3">
    <citation type="submission" date="2015-06" db="UniProtKB">
        <authorList>
            <consortium name="EnsemblMetazoa"/>
        </authorList>
    </citation>
    <scope>IDENTIFICATION</scope>
</reference>
<dbReference type="InterPro" id="IPR000175">
    <property type="entry name" value="Na/ntran_symport"/>
</dbReference>
<dbReference type="OrthoDB" id="6115417at2759"/>
<feature type="binding site" evidence="6">
    <location>
        <position position="41"/>
    </location>
    <ligand>
        <name>Na(+)</name>
        <dbReference type="ChEBI" id="CHEBI:29101"/>
        <label>1</label>
    </ligand>
</feature>
<evidence type="ECO:0000256" key="3">
    <source>
        <dbReference type="ARBA" id="ARBA00022692"/>
    </source>
</evidence>
<reference evidence="13" key="1">
    <citation type="submission" date="2012-12" db="EMBL/GenBank/DDBJ databases">
        <authorList>
            <person name="Hellsten U."/>
            <person name="Grimwood J."/>
            <person name="Chapman J.A."/>
            <person name="Shapiro H."/>
            <person name="Aerts A."/>
            <person name="Otillar R.P."/>
            <person name="Terry A.Y."/>
            <person name="Boore J.L."/>
            <person name="Simakov O."/>
            <person name="Marletaz F."/>
            <person name="Cho S.-J."/>
            <person name="Edsinger-Gonzales E."/>
            <person name="Havlak P."/>
            <person name="Kuo D.-H."/>
            <person name="Larsson T."/>
            <person name="Lv J."/>
            <person name="Arendt D."/>
            <person name="Savage R."/>
            <person name="Osoegawa K."/>
            <person name="de Jong P."/>
            <person name="Lindberg D.R."/>
            <person name="Seaver E.C."/>
            <person name="Weisblat D.A."/>
            <person name="Putnam N.H."/>
            <person name="Grigoriev I.V."/>
            <person name="Rokhsar D.S."/>
        </authorList>
    </citation>
    <scope>NUCLEOTIDE SEQUENCE</scope>
    <source>
        <strain evidence="13">I ESC-2004</strain>
    </source>
</reference>